<feature type="domain" description="C2H2-type" evidence="13">
    <location>
        <begin position="234"/>
        <end position="261"/>
    </location>
</feature>
<evidence type="ECO:0000256" key="4">
    <source>
        <dbReference type="ARBA" id="ARBA00022737"/>
    </source>
</evidence>
<evidence type="ECO:0000256" key="11">
    <source>
        <dbReference type="PROSITE-ProRule" id="PRU00042"/>
    </source>
</evidence>
<organism evidence="15 16">
    <name type="scientific">Aquatica leii</name>
    <dbReference type="NCBI Taxonomy" id="1421715"/>
    <lineage>
        <taxon>Eukaryota</taxon>
        <taxon>Metazoa</taxon>
        <taxon>Ecdysozoa</taxon>
        <taxon>Arthropoda</taxon>
        <taxon>Hexapoda</taxon>
        <taxon>Insecta</taxon>
        <taxon>Pterygota</taxon>
        <taxon>Neoptera</taxon>
        <taxon>Endopterygota</taxon>
        <taxon>Coleoptera</taxon>
        <taxon>Polyphaga</taxon>
        <taxon>Elateriformia</taxon>
        <taxon>Elateroidea</taxon>
        <taxon>Lampyridae</taxon>
        <taxon>Luciolinae</taxon>
        <taxon>Aquatica</taxon>
    </lineage>
</organism>
<feature type="domain" description="C2H2-type" evidence="13">
    <location>
        <begin position="374"/>
        <end position="403"/>
    </location>
</feature>
<feature type="binding site" evidence="12">
    <location>
        <position position="24"/>
    </location>
    <ligand>
        <name>Zn(2+)</name>
        <dbReference type="ChEBI" id="CHEBI:29105"/>
    </ligand>
</feature>
<evidence type="ECO:0000256" key="9">
    <source>
        <dbReference type="ARBA" id="ARBA00023163"/>
    </source>
</evidence>
<evidence type="ECO:0000256" key="6">
    <source>
        <dbReference type="ARBA" id="ARBA00022833"/>
    </source>
</evidence>
<dbReference type="GO" id="GO:0045944">
    <property type="term" value="P:positive regulation of transcription by RNA polymerase II"/>
    <property type="evidence" value="ECO:0007669"/>
    <property type="project" value="UniProtKB-ARBA"/>
</dbReference>
<feature type="domain" description="C2H2-type" evidence="13">
    <location>
        <begin position="318"/>
        <end position="345"/>
    </location>
</feature>
<feature type="domain" description="C2H2-type" evidence="13">
    <location>
        <begin position="206"/>
        <end position="233"/>
    </location>
</feature>
<feature type="domain" description="C2H2-type" evidence="13">
    <location>
        <begin position="262"/>
        <end position="289"/>
    </location>
</feature>
<comment type="caution">
    <text evidence="15">The sequence shown here is derived from an EMBL/GenBank/DDBJ whole genome shotgun (WGS) entry which is preliminary data.</text>
</comment>
<dbReference type="FunFam" id="3.30.160.60:FF:000624">
    <property type="entry name" value="zinc finger protein 697"/>
    <property type="match status" value="2"/>
</dbReference>
<dbReference type="GO" id="GO:0008270">
    <property type="term" value="F:zinc ion binding"/>
    <property type="evidence" value="ECO:0007669"/>
    <property type="project" value="UniProtKB-UniRule"/>
</dbReference>
<dbReference type="InterPro" id="IPR050329">
    <property type="entry name" value="GLI_C2H2-zinc-finger"/>
</dbReference>
<keyword evidence="7" id="KW-0805">Transcription regulation</keyword>
<keyword evidence="10" id="KW-0539">Nucleus</keyword>
<protein>
    <submittedName>
        <fullName evidence="15">Uncharacterized protein</fullName>
    </submittedName>
</protein>
<dbReference type="PROSITE" id="PS50157">
    <property type="entry name" value="ZINC_FINGER_C2H2_2"/>
    <property type="match status" value="10"/>
</dbReference>
<keyword evidence="6 12" id="KW-0862">Zinc</keyword>
<dbReference type="SMART" id="SM00355">
    <property type="entry name" value="ZnF_C2H2"/>
    <property type="match status" value="10"/>
</dbReference>
<dbReference type="InterPro" id="IPR036236">
    <property type="entry name" value="Znf_C2H2_sf"/>
</dbReference>
<feature type="domain" description="C2H2-type" evidence="13">
    <location>
        <begin position="290"/>
        <end position="317"/>
    </location>
</feature>
<evidence type="ECO:0000256" key="2">
    <source>
        <dbReference type="ARBA" id="ARBA00006991"/>
    </source>
</evidence>
<dbReference type="AlphaFoldDB" id="A0AAN7PD55"/>
<feature type="binding site" evidence="12">
    <location>
        <position position="27"/>
    </location>
    <ligand>
        <name>Zn(2+)</name>
        <dbReference type="ChEBI" id="CHEBI:29105"/>
    </ligand>
</feature>
<dbReference type="GO" id="GO:0000981">
    <property type="term" value="F:DNA-binding transcription factor activity, RNA polymerase II-specific"/>
    <property type="evidence" value="ECO:0007669"/>
    <property type="project" value="TreeGrafter"/>
</dbReference>
<dbReference type="PROSITE" id="PS00028">
    <property type="entry name" value="ZINC_FINGER_C2H2_1"/>
    <property type="match status" value="8"/>
</dbReference>
<dbReference type="Gene3D" id="3.40.1800.20">
    <property type="match status" value="1"/>
</dbReference>
<dbReference type="FunFam" id="3.30.160.60:FF:000358">
    <property type="entry name" value="zinc finger protein 24"/>
    <property type="match status" value="1"/>
</dbReference>
<dbReference type="InterPro" id="IPR012934">
    <property type="entry name" value="Znf_AD"/>
</dbReference>
<evidence type="ECO:0000256" key="1">
    <source>
        <dbReference type="ARBA" id="ARBA00004123"/>
    </source>
</evidence>
<feature type="domain" description="ZAD" evidence="14">
    <location>
        <begin position="22"/>
        <end position="92"/>
    </location>
</feature>
<dbReference type="Gene3D" id="3.30.160.60">
    <property type="entry name" value="Classic Zinc Finger"/>
    <property type="match status" value="9"/>
</dbReference>
<evidence type="ECO:0000256" key="8">
    <source>
        <dbReference type="ARBA" id="ARBA00023125"/>
    </source>
</evidence>
<feature type="domain" description="C2H2-type" evidence="13">
    <location>
        <begin position="404"/>
        <end position="431"/>
    </location>
</feature>
<evidence type="ECO:0000259" key="13">
    <source>
        <dbReference type="PROSITE" id="PS50157"/>
    </source>
</evidence>
<dbReference type="Proteomes" id="UP001353858">
    <property type="component" value="Unassembled WGS sequence"/>
</dbReference>
<dbReference type="PROSITE" id="PS51915">
    <property type="entry name" value="ZAD"/>
    <property type="match status" value="1"/>
</dbReference>
<keyword evidence="5 11" id="KW-0863">Zinc-finger</keyword>
<gene>
    <name evidence="15" type="ORF">RN001_006246</name>
</gene>
<proteinExistence type="inferred from homology"/>
<evidence type="ECO:0000313" key="16">
    <source>
        <dbReference type="Proteomes" id="UP001353858"/>
    </source>
</evidence>
<evidence type="ECO:0000256" key="10">
    <source>
        <dbReference type="ARBA" id="ARBA00023242"/>
    </source>
</evidence>
<evidence type="ECO:0000259" key="14">
    <source>
        <dbReference type="PROSITE" id="PS51915"/>
    </source>
</evidence>
<dbReference type="PANTHER" id="PTHR19818">
    <property type="entry name" value="ZINC FINGER PROTEIN ZIC AND GLI"/>
    <property type="match status" value="1"/>
</dbReference>
<dbReference type="FunFam" id="3.30.160.60:FF:000072">
    <property type="entry name" value="zinc finger protein 143 isoform X1"/>
    <property type="match status" value="1"/>
</dbReference>
<dbReference type="InterPro" id="IPR013087">
    <property type="entry name" value="Znf_C2H2_type"/>
</dbReference>
<dbReference type="FunFam" id="3.30.160.60:FF:002343">
    <property type="entry name" value="Zinc finger protein 33A"/>
    <property type="match status" value="1"/>
</dbReference>
<dbReference type="GO" id="GO:0005634">
    <property type="term" value="C:nucleus"/>
    <property type="evidence" value="ECO:0007669"/>
    <property type="project" value="UniProtKB-SubCell"/>
</dbReference>
<dbReference type="FunFam" id="3.30.160.60:FF:000030">
    <property type="entry name" value="Zinc finger protein 628"/>
    <property type="match status" value="1"/>
</dbReference>
<dbReference type="FunFam" id="3.30.160.60:FF:000303">
    <property type="entry name" value="Zinc finger protein 41"/>
    <property type="match status" value="1"/>
</dbReference>
<dbReference type="PANTHER" id="PTHR19818:SF139">
    <property type="entry name" value="PAIR-RULE PROTEIN ODD-PAIRED"/>
    <property type="match status" value="1"/>
</dbReference>
<feature type="binding site" evidence="12">
    <location>
        <position position="65"/>
    </location>
    <ligand>
        <name>Zn(2+)</name>
        <dbReference type="ChEBI" id="CHEBI:29105"/>
    </ligand>
</feature>
<evidence type="ECO:0000256" key="3">
    <source>
        <dbReference type="ARBA" id="ARBA00022723"/>
    </source>
</evidence>
<reference evidence="16" key="1">
    <citation type="submission" date="2023-01" db="EMBL/GenBank/DDBJ databases">
        <title>Key to firefly adult light organ development and bioluminescence: homeobox transcription factors regulate luciferase expression and transportation to peroxisome.</title>
        <authorList>
            <person name="Fu X."/>
        </authorList>
    </citation>
    <scope>NUCLEOTIDE SEQUENCE [LARGE SCALE GENOMIC DNA]</scope>
</reference>
<evidence type="ECO:0000256" key="5">
    <source>
        <dbReference type="ARBA" id="ARBA00022771"/>
    </source>
</evidence>
<comment type="subcellular location">
    <subcellularLocation>
        <location evidence="1">Nucleus</location>
    </subcellularLocation>
</comment>
<dbReference type="GO" id="GO:0000978">
    <property type="term" value="F:RNA polymerase II cis-regulatory region sequence-specific DNA binding"/>
    <property type="evidence" value="ECO:0007669"/>
    <property type="project" value="TreeGrafter"/>
</dbReference>
<feature type="domain" description="C2H2-type" evidence="13">
    <location>
        <begin position="346"/>
        <end position="373"/>
    </location>
</feature>
<dbReference type="SUPFAM" id="SSF57667">
    <property type="entry name" value="beta-beta-alpha zinc fingers"/>
    <property type="match status" value="6"/>
</dbReference>
<evidence type="ECO:0000256" key="7">
    <source>
        <dbReference type="ARBA" id="ARBA00023015"/>
    </source>
</evidence>
<dbReference type="Pfam" id="PF07776">
    <property type="entry name" value="zf-AD"/>
    <property type="match status" value="1"/>
</dbReference>
<evidence type="ECO:0000313" key="15">
    <source>
        <dbReference type="EMBL" id="KAK4882927.1"/>
    </source>
</evidence>
<evidence type="ECO:0000256" key="12">
    <source>
        <dbReference type="PROSITE-ProRule" id="PRU01263"/>
    </source>
</evidence>
<keyword evidence="16" id="KW-1185">Reference proteome</keyword>
<dbReference type="SUPFAM" id="SSF57716">
    <property type="entry name" value="Glucocorticoid receptor-like (DNA-binding domain)"/>
    <property type="match status" value="1"/>
</dbReference>
<name>A0AAN7PD55_9COLE</name>
<keyword evidence="9" id="KW-0804">Transcription</keyword>
<feature type="domain" description="C2H2-type" evidence="13">
    <location>
        <begin position="177"/>
        <end position="205"/>
    </location>
</feature>
<dbReference type="Pfam" id="PF00096">
    <property type="entry name" value="zf-C2H2"/>
    <property type="match status" value="7"/>
</dbReference>
<dbReference type="SMART" id="SM00868">
    <property type="entry name" value="zf-AD"/>
    <property type="match status" value="1"/>
</dbReference>
<keyword evidence="4" id="KW-0677">Repeat</keyword>
<sequence length="464" mass="52683">MDLLVINNTAFQLITEEPISQLVCRTCLSDNSNMESIFNLNLDKMLMYCTSLEIYQGDGLPSQICSNCITQINQAYLFKQQAENSDNTLRQYLCLYKNTSQETSTETSLNKDTTEYLPNEKLATKDNTNLQVYQTQQNDNDSLVRISVNEPISESIDTFKATKSSKILKTRKKENTYNCPSCSKSFSTKCNLKAHKCSYKVRERRHKCCRCDKKFYALNELTIHMRKHTGEKPLKCNTCEKGFADPRSLAKHNKIHIGDKKFECDVCQKKFIHSYTLTAHRRVHTGEKPFVCSMCGHSYTTSTQLTLHTRTHTQEKPYACSVCSKAFASGSGLATHQITHTGVRKYVCSICGKGSRTSTDLAAHVRTHTGEKPFECRIPNCTKRYKTHSQLSAHIRAHTGEKRHCCPTCNKAFADSTQLKTHMNIHTGNKPYICSICGYRFTQSGSLYTHMKVHKNAPSEECVV</sequence>
<accession>A0AAN7PD55</accession>
<feature type="binding site" evidence="12">
    <location>
        <position position="68"/>
    </location>
    <ligand>
        <name>Zn(2+)</name>
        <dbReference type="ChEBI" id="CHEBI:29105"/>
    </ligand>
</feature>
<feature type="domain" description="C2H2-type" evidence="13">
    <location>
        <begin position="432"/>
        <end position="459"/>
    </location>
</feature>
<comment type="similarity">
    <text evidence="2">Belongs to the krueppel C2H2-type zinc-finger protein family.</text>
</comment>
<keyword evidence="8" id="KW-0238">DNA-binding</keyword>
<keyword evidence="3 12" id="KW-0479">Metal-binding</keyword>
<dbReference type="Pfam" id="PF13912">
    <property type="entry name" value="zf-C2H2_6"/>
    <property type="match status" value="1"/>
</dbReference>
<dbReference type="FunFam" id="3.30.160.60:FF:001370">
    <property type="entry name" value="Zinc finger protein"/>
    <property type="match status" value="1"/>
</dbReference>
<dbReference type="EMBL" id="JARPUR010000002">
    <property type="protein sequence ID" value="KAK4882927.1"/>
    <property type="molecule type" value="Genomic_DNA"/>
</dbReference>